<evidence type="ECO:0000313" key="8">
    <source>
        <dbReference type="EMBL" id="HGC41664.1"/>
    </source>
</evidence>
<proteinExistence type="inferred from homology"/>
<comment type="similarity">
    <text evidence="6">Belongs to the TVP38/TMEM64 family.</text>
</comment>
<evidence type="ECO:0000256" key="6">
    <source>
        <dbReference type="RuleBase" id="RU366058"/>
    </source>
</evidence>
<dbReference type="AlphaFoldDB" id="A0A8J4H6A5"/>
<comment type="subcellular location">
    <subcellularLocation>
        <location evidence="1 6">Cell membrane</location>
        <topology evidence="1 6">Multi-pass membrane protein</topology>
    </subcellularLocation>
</comment>
<dbReference type="Pfam" id="PF09335">
    <property type="entry name" value="VTT_dom"/>
    <property type="match status" value="1"/>
</dbReference>
<evidence type="ECO:0000256" key="2">
    <source>
        <dbReference type="ARBA" id="ARBA00022475"/>
    </source>
</evidence>
<dbReference type="InterPro" id="IPR032816">
    <property type="entry name" value="VTT_dom"/>
</dbReference>
<feature type="domain" description="VTT" evidence="7">
    <location>
        <begin position="68"/>
        <end position="183"/>
    </location>
</feature>
<dbReference type="PANTHER" id="PTHR12677">
    <property type="entry name" value="GOLGI APPARATUS MEMBRANE PROTEIN TVP38-RELATED"/>
    <property type="match status" value="1"/>
</dbReference>
<evidence type="ECO:0000259" key="7">
    <source>
        <dbReference type="Pfam" id="PF09335"/>
    </source>
</evidence>
<feature type="transmembrane region" description="Helical" evidence="6">
    <location>
        <begin position="17"/>
        <end position="36"/>
    </location>
</feature>
<accession>A0A8J4H6A5</accession>
<reference evidence="8" key="1">
    <citation type="journal article" date="2020" name="mSystems">
        <title>Genome- and Community-Level Interaction Insights into Carbon Utilization and Element Cycling Functions of Hydrothermarchaeota in Hydrothermal Sediment.</title>
        <authorList>
            <person name="Zhou Z."/>
            <person name="Liu Y."/>
            <person name="Xu W."/>
            <person name="Pan J."/>
            <person name="Luo Z.H."/>
            <person name="Li M."/>
        </authorList>
    </citation>
    <scope>NUCLEOTIDE SEQUENCE</scope>
    <source>
        <strain evidence="8">SpSt-997</strain>
    </source>
</reference>
<feature type="transmembrane region" description="Helical" evidence="6">
    <location>
        <begin position="194"/>
        <end position="212"/>
    </location>
</feature>
<evidence type="ECO:0000256" key="4">
    <source>
        <dbReference type="ARBA" id="ARBA00022989"/>
    </source>
</evidence>
<dbReference type="GO" id="GO:0005886">
    <property type="term" value="C:plasma membrane"/>
    <property type="evidence" value="ECO:0007669"/>
    <property type="project" value="UniProtKB-SubCell"/>
</dbReference>
<gene>
    <name evidence="8" type="ORF">ENY07_00330</name>
</gene>
<keyword evidence="2 6" id="KW-1003">Cell membrane</keyword>
<evidence type="ECO:0000256" key="3">
    <source>
        <dbReference type="ARBA" id="ARBA00022692"/>
    </source>
</evidence>
<organism evidence="8">
    <name type="scientific">Acidicaldus sp</name>
    <dbReference type="NCBI Taxonomy" id="1872105"/>
    <lineage>
        <taxon>Bacteria</taxon>
        <taxon>Pseudomonadati</taxon>
        <taxon>Pseudomonadota</taxon>
        <taxon>Alphaproteobacteria</taxon>
        <taxon>Acetobacterales</taxon>
        <taxon>Acetobacteraceae</taxon>
        <taxon>Acidicaldus</taxon>
    </lineage>
</organism>
<dbReference type="PANTHER" id="PTHR12677:SF59">
    <property type="entry name" value="GOLGI APPARATUS MEMBRANE PROTEIN TVP38-RELATED"/>
    <property type="match status" value="1"/>
</dbReference>
<feature type="transmembrane region" description="Helical" evidence="6">
    <location>
        <begin position="164"/>
        <end position="182"/>
    </location>
</feature>
<keyword evidence="3 6" id="KW-0812">Transmembrane</keyword>
<sequence length="251" mass="25902">MTRLGRVLAAVLGSSRLLALALAVYGVSLGLAWLGARAPLLDPALYRHGAAGAALFVLAATALVGVGLPRQSVAFLGGYVFGAGWGAALALAAQGAGCLGNLLFARRLGRAWVRARLGARAAALDRFLARKPFATILMLRLLPIGNNLTLNLLAGITTIPTRPFLLASLIGYLPQTLVFSLIGGGIRLERGTQIAVAVMLFSVSGFLGWGMMQSHRHDADLPAPFTPGAKMASGAGGLFINSSDNDGTASE</sequence>
<comment type="caution">
    <text evidence="8">The sequence shown here is derived from an EMBL/GenBank/DDBJ whole genome shotgun (WGS) entry which is preliminary data.</text>
</comment>
<dbReference type="InterPro" id="IPR015414">
    <property type="entry name" value="TMEM64"/>
</dbReference>
<feature type="transmembrane region" description="Helical" evidence="6">
    <location>
        <begin position="137"/>
        <end position="158"/>
    </location>
</feature>
<keyword evidence="4 6" id="KW-1133">Transmembrane helix</keyword>
<feature type="transmembrane region" description="Helical" evidence="6">
    <location>
        <begin position="80"/>
        <end position="104"/>
    </location>
</feature>
<feature type="transmembrane region" description="Helical" evidence="6">
    <location>
        <begin position="48"/>
        <end position="68"/>
    </location>
</feature>
<evidence type="ECO:0000256" key="5">
    <source>
        <dbReference type="ARBA" id="ARBA00023136"/>
    </source>
</evidence>
<dbReference type="EMBL" id="DTQM01000003">
    <property type="protein sequence ID" value="HGC41664.1"/>
    <property type="molecule type" value="Genomic_DNA"/>
</dbReference>
<protein>
    <recommendedName>
        <fullName evidence="6">TVP38/TMEM64 family membrane protein</fullName>
    </recommendedName>
</protein>
<name>A0A8J4H6A5_9PROT</name>
<evidence type="ECO:0000256" key="1">
    <source>
        <dbReference type="ARBA" id="ARBA00004651"/>
    </source>
</evidence>
<keyword evidence="5 6" id="KW-0472">Membrane</keyword>